<organism evidence="2">
    <name type="scientific">viral metagenome</name>
    <dbReference type="NCBI Taxonomy" id="1070528"/>
    <lineage>
        <taxon>unclassified sequences</taxon>
        <taxon>metagenomes</taxon>
        <taxon>organismal metagenomes</taxon>
    </lineage>
</organism>
<dbReference type="AlphaFoldDB" id="A0A6C0BTZ3"/>
<protein>
    <submittedName>
        <fullName evidence="2">Uncharacterized protein</fullName>
    </submittedName>
</protein>
<name>A0A6C0BTZ3_9ZZZZ</name>
<evidence type="ECO:0000256" key="1">
    <source>
        <dbReference type="SAM" id="MobiDB-lite"/>
    </source>
</evidence>
<dbReference type="EMBL" id="MN739253">
    <property type="protein sequence ID" value="QHS95550.1"/>
    <property type="molecule type" value="Genomic_DNA"/>
</dbReference>
<sequence>MRKHTAKKTKQHTKKNRRMRNKKRYTRTKKTKTPMRAGRPVVASQVEIVAPQPNKIDQAFKNLLVSKLANPSENLSKVLQVVCKDPDNCLAIGHYGVMIKSLFEDFRNLSLINVDNIRSLGKPSTNGFVLECPFYKNNYTAYTVLKSSASPTADNLFYEYYVGTTFINKLLARFPVFVETYDCYKYKSPLKLRITKQIAGKLTSFKASHVTDLSVMIDRVIHGDLLDVAEIKKVFENSCVDSESFSILIQHFNNFMTIEELLITKYIENEYDFPYLFYQVYFALSVIGDKYTHYDLHGENVCVYKPYSGNNYILMRYHSKGKVYEFPSEYLVKIIDYGRNYVRNGTTDTHSIIHDIICNTNECQPECGSKQGYATVSTSDSSFYNIMPVAPNASHDLRAFYELNKYKSYNFWKDKIYRGDVYYETMYGTPEDLTGNSANIRSIHDLRAAIEETAHPQYKDEIYAKKYDTWTKVAEMDVYDDGRDYVFTQLI</sequence>
<proteinExistence type="predicted"/>
<feature type="region of interest" description="Disordered" evidence="1">
    <location>
        <begin position="1"/>
        <end position="40"/>
    </location>
</feature>
<reference evidence="2" key="1">
    <citation type="journal article" date="2020" name="Nature">
        <title>Giant virus diversity and host interactions through global metagenomics.</title>
        <authorList>
            <person name="Schulz F."/>
            <person name="Roux S."/>
            <person name="Paez-Espino D."/>
            <person name="Jungbluth S."/>
            <person name="Walsh D.A."/>
            <person name="Denef V.J."/>
            <person name="McMahon K.D."/>
            <person name="Konstantinidis K.T."/>
            <person name="Eloe-Fadrosh E.A."/>
            <person name="Kyrpides N.C."/>
            <person name="Woyke T."/>
        </authorList>
    </citation>
    <scope>NUCLEOTIDE SEQUENCE</scope>
    <source>
        <strain evidence="2">GVMAG-M-3300018868-6</strain>
    </source>
</reference>
<accession>A0A6C0BTZ3</accession>
<feature type="compositionally biased region" description="Basic residues" evidence="1">
    <location>
        <begin position="1"/>
        <end position="33"/>
    </location>
</feature>
<evidence type="ECO:0000313" key="2">
    <source>
        <dbReference type="EMBL" id="QHS95550.1"/>
    </source>
</evidence>
<dbReference type="Gene3D" id="1.10.510.10">
    <property type="entry name" value="Transferase(Phosphotransferase) domain 1"/>
    <property type="match status" value="1"/>
</dbReference>